<dbReference type="KEGG" id="aeh:Mlg_2149"/>
<accession>Q0A6P6</accession>
<proteinExistence type="predicted"/>
<organism evidence="2 3">
    <name type="scientific">Alkalilimnicola ehrlichii (strain ATCC BAA-1101 / DSM 17681 / MLHE-1)</name>
    <dbReference type="NCBI Taxonomy" id="187272"/>
    <lineage>
        <taxon>Bacteria</taxon>
        <taxon>Pseudomonadati</taxon>
        <taxon>Pseudomonadota</taxon>
        <taxon>Gammaproteobacteria</taxon>
        <taxon>Chromatiales</taxon>
        <taxon>Ectothiorhodospiraceae</taxon>
        <taxon>Alkalilimnicola</taxon>
    </lineage>
</organism>
<evidence type="ECO:0008006" key="4">
    <source>
        <dbReference type="Google" id="ProtNLM"/>
    </source>
</evidence>
<dbReference type="RefSeq" id="WP_011629885.1">
    <property type="nucleotide sequence ID" value="NC_008340.1"/>
</dbReference>
<keyword evidence="1" id="KW-0472">Membrane</keyword>
<sequence length="175" mass="18438">MTETTALHLPSVPRAATGLLQGVVTAPRTTLRQLSGSWTEWSAALLILAGIILLNTLMALAMGREGLGTQLLSGAQSAILASLATATVIWLLVQLLCAVRIAWQRVHSGTILIMIPLILGPVPVLGHLMLLAFAGLIALVFLDVAEQPRNRSLLLTGLTWVALIALALVGARLFG</sequence>
<evidence type="ECO:0000313" key="3">
    <source>
        <dbReference type="Proteomes" id="UP000001962"/>
    </source>
</evidence>
<feature type="transmembrane region" description="Helical" evidence="1">
    <location>
        <begin position="153"/>
        <end position="174"/>
    </location>
</feature>
<dbReference type="Proteomes" id="UP000001962">
    <property type="component" value="Chromosome"/>
</dbReference>
<dbReference type="EMBL" id="CP000453">
    <property type="protein sequence ID" value="ABI57491.1"/>
    <property type="molecule type" value="Genomic_DNA"/>
</dbReference>
<keyword evidence="3" id="KW-1185">Reference proteome</keyword>
<keyword evidence="1" id="KW-1133">Transmembrane helix</keyword>
<dbReference type="AlphaFoldDB" id="Q0A6P6"/>
<feature type="transmembrane region" description="Helical" evidence="1">
    <location>
        <begin position="111"/>
        <end position="141"/>
    </location>
</feature>
<name>Q0A6P6_ALKEH</name>
<evidence type="ECO:0000256" key="1">
    <source>
        <dbReference type="SAM" id="Phobius"/>
    </source>
</evidence>
<feature type="transmembrane region" description="Helical" evidence="1">
    <location>
        <begin position="75"/>
        <end position="99"/>
    </location>
</feature>
<feature type="transmembrane region" description="Helical" evidence="1">
    <location>
        <begin position="41"/>
        <end position="63"/>
    </location>
</feature>
<protein>
    <recommendedName>
        <fullName evidence="4">Yip1 domain-containing protein</fullName>
    </recommendedName>
</protein>
<reference evidence="3" key="1">
    <citation type="submission" date="2006-08" db="EMBL/GenBank/DDBJ databases">
        <title>Complete sequence of Alkalilimnicola ehrilichei MLHE-1.</title>
        <authorList>
            <person name="Copeland A."/>
            <person name="Lucas S."/>
            <person name="Lapidus A."/>
            <person name="Barry K."/>
            <person name="Detter J.C."/>
            <person name="Glavina del Rio T."/>
            <person name="Hammon N."/>
            <person name="Israni S."/>
            <person name="Dalin E."/>
            <person name="Tice H."/>
            <person name="Pitluck S."/>
            <person name="Sims D."/>
            <person name="Brettin T."/>
            <person name="Bruce D."/>
            <person name="Han C."/>
            <person name="Tapia R."/>
            <person name="Gilna P."/>
            <person name="Schmutz J."/>
            <person name="Larimer F."/>
            <person name="Land M."/>
            <person name="Hauser L."/>
            <person name="Kyrpides N."/>
            <person name="Mikhailova N."/>
            <person name="Oremland R.S."/>
            <person name="Hoeft S.E."/>
            <person name="Switzer-Blum J."/>
            <person name="Kulp T."/>
            <person name="King G."/>
            <person name="Tabita R."/>
            <person name="Witte B."/>
            <person name="Santini J.M."/>
            <person name="Basu P."/>
            <person name="Hollibaugh J.T."/>
            <person name="Xie G."/>
            <person name="Stolz J.F."/>
            <person name="Richardson P."/>
        </authorList>
    </citation>
    <scope>NUCLEOTIDE SEQUENCE [LARGE SCALE GENOMIC DNA]</scope>
    <source>
        <strain evidence="3">ATCC BAA-1101 / DSM 17681 / MLHE-1</strain>
    </source>
</reference>
<dbReference type="HOGENOM" id="CLU_1529448_0_0_6"/>
<evidence type="ECO:0000313" key="2">
    <source>
        <dbReference type="EMBL" id="ABI57491.1"/>
    </source>
</evidence>
<gene>
    <name evidence="2" type="ordered locus">Mlg_2149</name>
</gene>
<keyword evidence="1" id="KW-0812">Transmembrane</keyword>